<dbReference type="Proteomes" id="UP001469553">
    <property type="component" value="Unassembled WGS sequence"/>
</dbReference>
<keyword evidence="1" id="KW-0472">Membrane</keyword>
<feature type="transmembrane region" description="Helical" evidence="1">
    <location>
        <begin position="92"/>
        <end position="113"/>
    </location>
</feature>
<feature type="transmembrane region" description="Helical" evidence="1">
    <location>
        <begin position="22"/>
        <end position="47"/>
    </location>
</feature>
<evidence type="ECO:0000313" key="2">
    <source>
        <dbReference type="EMBL" id="MEQ2284768.1"/>
    </source>
</evidence>
<sequence length="114" mass="13276">MVTQGSCAVWKSMEFELFLHSYLQYFLAAFLLSSSYGHFLLSFLHFYFSASLRLFFLSLPLSFLLSTQIRFFSCMVEVESHSFTTQAPLLCYSPWFLECVLFGVFLLSPRFTVL</sequence>
<evidence type="ECO:0000313" key="3">
    <source>
        <dbReference type="Proteomes" id="UP001469553"/>
    </source>
</evidence>
<gene>
    <name evidence="2" type="ORF">AMECASPLE_024949</name>
</gene>
<reference evidence="2 3" key="1">
    <citation type="submission" date="2021-06" db="EMBL/GenBank/DDBJ databases">
        <authorList>
            <person name="Palmer J.M."/>
        </authorList>
    </citation>
    <scope>NUCLEOTIDE SEQUENCE [LARGE SCALE GENOMIC DNA]</scope>
    <source>
        <strain evidence="2 3">AS_MEX2019</strain>
        <tissue evidence="2">Muscle</tissue>
    </source>
</reference>
<accession>A0ABV0XTG0</accession>
<feature type="transmembrane region" description="Helical" evidence="1">
    <location>
        <begin position="54"/>
        <end position="72"/>
    </location>
</feature>
<dbReference type="EMBL" id="JAHRIP010011824">
    <property type="protein sequence ID" value="MEQ2284768.1"/>
    <property type="molecule type" value="Genomic_DNA"/>
</dbReference>
<comment type="caution">
    <text evidence="2">The sequence shown here is derived from an EMBL/GenBank/DDBJ whole genome shotgun (WGS) entry which is preliminary data.</text>
</comment>
<keyword evidence="3" id="KW-1185">Reference proteome</keyword>
<proteinExistence type="predicted"/>
<keyword evidence="1" id="KW-1133">Transmembrane helix</keyword>
<keyword evidence="1" id="KW-0812">Transmembrane</keyword>
<name>A0ABV0XTG0_9TELE</name>
<protein>
    <submittedName>
        <fullName evidence="2">Uncharacterized protein</fullName>
    </submittedName>
</protein>
<organism evidence="2 3">
    <name type="scientific">Ameca splendens</name>
    <dbReference type="NCBI Taxonomy" id="208324"/>
    <lineage>
        <taxon>Eukaryota</taxon>
        <taxon>Metazoa</taxon>
        <taxon>Chordata</taxon>
        <taxon>Craniata</taxon>
        <taxon>Vertebrata</taxon>
        <taxon>Euteleostomi</taxon>
        <taxon>Actinopterygii</taxon>
        <taxon>Neopterygii</taxon>
        <taxon>Teleostei</taxon>
        <taxon>Neoteleostei</taxon>
        <taxon>Acanthomorphata</taxon>
        <taxon>Ovalentaria</taxon>
        <taxon>Atherinomorphae</taxon>
        <taxon>Cyprinodontiformes</taxon>
        <taxon>Goodeidae</taxon>
        <taxon>Ameca</taxon>
    </lineage>
</organism>
<evidence type="ECO:0000256" key="1">
    <source>
        <dbReference type="SAM" id="Phobius"/>
    </source>
</evidence>